<dbReference type="OrthoDB" id="2930at2"/>
<dbReference type="InterPro" id="IPR001347">
    <property type="entry name" value="SIS_dom"/>
</dbReference>
<dbReference type="GO" id="GO:0003677">
    <property type="term" value="F:DNA binding"/>
    <property type="evidence" value="ECO:0007669"/>
    <property type="project" value="InterPro"/>
</dbReference>
<organism evidence="1 2">
    <name type="scientific">Clostridium aceticum</name>
    <dbReference type="NCBI Taxonomy" id="84022"/>
    <lineage>
        <taxon>Bacteria</taxon>
        <taxon>Bacillati</taxon>
        <taxon>Bacillota</taxon>
        <taxon>Clostridia</taxon>
        <taxon>Eubacteriales</taxon>
        <taxon>Clostridiaceae</taxon>
        <taxon>Clostridium</taxon>
    </lineage>
</organism>
<reference evidence="1 2" key="1">
    <citation type="submission" date="2014-10" db="EMBL/GenBank/DDBJ databases">
        <title>Genome sequence of Clostridium aceticum DSM 1496.</title>
        <authorList>
            <person name="Poehlein A."/>
            <person name="Schiel-Bengelsdorf B."/>
            <person name="Gottschalk G."/>
            <person name="Duerre P."/>
            <person name="Daniel R."/>
        </authorList>
    </citation>
    <scope>NUCLEOTIDE SEQUENCE [LARGE SCALE GENOMIC DNA]</scope>
    <source>
        <strain evidence="1 2">DSM 1496</strain>
    </source>
</reference>
<dbReference type="SUPFAM" id="SSF46689">
    <property type="entry name" value="Homeodomain-like"/>
    <property type="match status" value="1"/>
</dbReference>
<dbReference type="SUPFAM" id="SSF53697">
    <property type="entry name" value="SIS domain"/>
    <property type="match status" value="1"/>
</dbReference>
<dbReference type="Gene3D" id="1.10.10.10">
    <property type="entry name" value="Winged helix-like DNA-binding domain superfamily/Winged helix DNA-binding domain"/>
    <property type="match status" value="1"/>
</dbReference>
<dbReference type="KEGG" id="cace:CACET_c30400"/>
<dbReference type="GO" id="GO:0003700">
    <property type="term" value="F:DNA-binding transcription factor activity"/>
    <property type="evidence" value="ECO:0007669"/>
    <property type="project" value="InterPro"/>
</dbReference>
<dbReference type="STRING" id="84022.CACET_c30400"/>
<name>A0A0D8IBB5_9CLOT</name>
<proteinExistence type="predicted"/>
<dbReference type="InterPro" id="IPR047640">
    <property type="entry name" value="RpiR-like"/>
</dbReference>
<dbReference type="Pfam" id="PF01380">
    <property type="entry name" value="SIS"/>
    <property type="match status" value="1"/>
</dbReference>
<dbReference type="Gene3D" id="3.40.50.10490">
    <property type="entry name" value="Glucose-6-phosphate isomerase like protein, domain 1"/>
    <property type="match status" value="1"/>
</dbReference>
<keyword evidence="2" id="KW-1185">Reference proteome</keyword>
<dbReference type="EMBL" id="CP009687">
    <property type="protein sequence ID" value="AKL96484.1"/>
    <property type="molecule type" value="Genomic_DNA"/>
</dbReference>
<gene>
    <name evidence="1" type="ORF">CACET_c30400</name>
</gene>
<dbReference type="Proteomes" id="UP000035704">
    <property type="component" value="Chromosome"/>
</dbReference>
<dbReference type="GO" id="GO:1901135">
    <property type="term" value="P:carbohydrate derivative metabolic process"/>
    <property type="evidence" value="ECO:0007669"/>
    <property type="project" value="InterPro"/>
</dbReference>
<dbReference type="InterPro" id="IPR046348">
    <property type="entry name" value="SIS_dom_sf"/>
</dbReference>
<evidence type="ECO:0000313" key="1">
    <source>
        <dbReference type="EMBL" id="AKL96484.1"/>
    </source>
</evidence>
<protein>
    <submittedName>
        <fullName evidence="1">Transcriptional regulator RpiR family</fullName>
    </submittedName>
</protein>
<accession>A0A0D8IBB5</accession>
<dbReference type="PROSITE" id="PS51071">
    <property type="entry name" value="HTH_RPIR"/>
    <property type="match status" value="1"/>
</dbReference>
<sequence>MENNFFQRLNENKDKFTKKQQLLAKYIVENYNDAVFLSCTELGKKVHTSDATVIRFAYVLGYSGYSEMMRSLQSCFEGDLPSASRIDKLHGNNGEHFTHVNFDKIQSCLMIIVNHNHFKSLIKDILNCSKLILIGSESTSSIANYLNYHLIRYGVDSEVINNNSESIYKTYHRVDKNSLVLSLALRRYTKFQYNLTNRFIERNVKTYSITDDIRSPYNAINNKCIVLNSATKEGFNHLSHIVLMLTLQEIINKVIVYQSKSVIKRQFESLEEYNNRMDIFIKDKF</sequence>
<dbReference type="InterPro" id="IPR000281">
    <property type="entry name" value="HTH_RpiR"/>
</dbReference>
<dbReference type="PANTHER" id="PTHR30514:SF18">
    <property type="entry name" value="RPIR-FAMILY TRANSCRIPTIONAL REGULATOR"/>
    <property type="match status" value="1"/>
</dbReference>
<dbReference type="GO" id="GO:0097367">
    <property type="term" value="F:carbohydrate derivative binding"/>
    <property type="evidence" value="ECO:0007669"/>
    <property type="project" value="InterPro"/>
</dbReference>
<dbReference type="AlphaFoldDB" id="A0A0D8IBB5"/>
<dbReference type="PATRIC" id="fig|84022.5.peg.3830"/>
<dbReference type="InterPro" id="IPR036388">
    <property type="entry name" value="WH-like_DNA-bd_sf"/>
</dbReference>
<dbReference type="RefSeq" id="WP_044824480.1">
    <property type="nucleotide sequence ID" value="NZ_CP009687.1"/>
</dbReference>
<evidence type="ECO:0000313" key="2">
    <source>
        <dbReference type="Proteomes" id="UP000035704"/>
    </source>
</evidence>
<dbReference type="Pfam" id="PF01418">
    <property type="entry name" value="HTH_6"/>
    <property type="match status" value="1"/>
</dbReference>
<dbReference type="InterPro" id="IPR009057">
    <property type="entry name" value="Homeodomain-like_sf"/>
</dbReference>
<dbReference type="PANTHER" id="PTHR30514">
    <property type="entry name" value="GLUCOKINASE"/>
    <property type="match status" value="1"/>
</dbReference>